<evidence type="ECO:0000313" key="1">
    <source>
        <dbReference type="EMBL" id="MCY9694176.1"/>
    </source>
</evidence>
<dbReference type="EMBL" id="JAMDMX010000046">
    <property type="protein sequence ID" value="MCY9694176.1"/>
    <property type="molecule type" value="Genomic_DNA"/>
</dbReference>
<dbReference type="InterPro" id="IPR036397">
    <property type="entry name" value="RNaseH_sf"/>
</dbReference>
<dbReference type="PANTHER" id="PTHR46889:SF4">
    <property type="entry name" value="TRANSPOSASE INSO FOR INSERTION SEQUENCE ELEMENT IS911B-RELATED"/>
    <property type="match status" value="1"/>
</dbReference>
<dbReference type="SUPFAM" id="SSF53098">
    <property type="entry name" value="Ribonuclease H-like"/>
    <property type="match status" value="1"/>
</dbReference>
<protein>
    <recommendedName>
        <fullName evidence="3">Integrase catalytic domain-containing protein</fullName>
    </recommendedName>
</protein>
<dbReference type="InterPro" id="IPR012337">
    <property type="entry name" value="RNaseH-like_sf"/>
</dbReference>
<proteinExistence type="predicted"/>
<dbReference type="Gene3D" id="3.30.420.10">
    <property type="entry name" value="Ribonuclease H-like superfamily/Ribonuclease H"/>
    <property type="match status" value="1"/>
</dbReference>
<dbReference type="PANTHER" id="PTHR46889">
    <property type="entry name" value="TRANSPOSASE INSF FOR INSERTION SEQUENCE IS3B-RELATED"/>
    <property type="match status" value="1"/>
</dbReference>
<keyword evidence="2" id="KW-1185">Reference proteome</keyword>
<comment type="caution">
    <text evidence="1">The sequence shown here is derived from an EMBL/GenBank/DDBJ whole genome shotgun (WGS) entry which is preliminary data.</text>
</comment>
<reference evidence="1 2" key="1">
    <citation type="submission" date="2022-05" db="EMBL/GenBank/DDBJ databases">
        <title>Genome Sequencing of Bee-Associated Microbes.</title>
        <authorList>
            <person name="Dunlap C."/>
        </authorList>
    </citation>
    <scope>NUCLEOTIDE SEQUENCE [LARGE SCALE GENOMIC DNA]</scope>
    <source>
        <strain evidence="1 2">NRRL B-14421</strain>
    </source>
</reference>
<organism evidence="1 2">
    <name type="scientific">Paenibacillus alginolyticus</name>
    <dbReference type="NCBI Taxonomy" id="59839"/>
    <lineage>
        <taxon>Bacteria</taxon>
        <taxon>Bacillati</taxon>
        <taxon>Bacillota</taxon>
        <taxon>Bacilli</taxon>
        <taxon>Bacillales</taxon>
        <taxon>Paenibacillaceae</taxon>
        <taxon>Paenibacillus</taxon>
    </lineage>
</organism>
<evidence type="ECO:0008006" key="3">
    <source>
        <dbReference type="Google" id="ProtNLM"/>
    </source>
</evidence>
<sequence length="83" mass="9698">MIIHSDQGFQYTSYAYHDMLPTAGAQISMSRRGNCLDNAAMESFFSYLKAEALYPYVYVLLNRHNGELQNLYDFITRSESRWD</sequence>
<name>A0ABT4GDE3_9BACL</name>
<evidence type="ECO:0000313" key="2">
    <source>
        <dbReference type="Proteomes" id="UP001527099"/>
    </source>
</evidence>
<gene>
    <name evidence="1" type="ORF">M5X19_14865</name>
</gene>
<dbReference type="InterPro" id="IPR050900">
    <property type="entry name" value="Transposase_IS3/IS150/IS904"/>
</dbReference>
<dbReference type="Proteomes" id="UP001527099">
    <property type="component" value="Unassembled WGS sequence"/>
</dbReference>
<accession>A0ABT4GDE3</accession>